<dbReference type="EMBL" id="JAFKCW010000003">
    <property type="protein sequence ID" value="MBN7802013.1"/>
    <property type="molecule type" value="Genomic_DNA"/>
</dbReference>
<feature type="compositionally biased region" description="Low complexity" evidence="1">
    <location>
        <begin position="113"/>
        <end position="140"/>
    </location>
</feature>
<evidence type="ECO:0000313" key="2">
    <source>
        <dbReference type="EMBL" id="MBN7802013.1"/>
    </source>
</evidence>
<dbReference type="Proteomes" id="UP000664698">
    <property type="component" value="Unassembled WGS sequence"/>
</dbReference>
<sequence>MKTFNVKIGILMLGIFGMLIFPDLAEAQRMRGAAAGRGAARPTTTRSAPQRSTARPASRPATANRPASRPQASQSDRRASNSSAKATLNGGSNKLVQKPTNNGKVASVKDRNVGNNSGNRVGNNSGNRVGNNTNVGNRVNIDNSRNVNINVRNTRNVAYRPPYRPYPRPPVVWGGYGFSCFRPYYYHPYTPFYWGPAWHPWGFFVAALATTAIIVTVENQKYHYDEGVFYTESDGGYVVVEAPQGATVKVIPSEAETVQVNETVNNYYYGGTFYEKEDGGYTVVPPPAGATVDQLPEGAEEVKVGDQTYVKYGDTYYLPVQVDGKNAYEIAQVEEVEQ</sequence>
<protein>
    <recommendedName>
        <fullName evidence="4">DUF3300 domain-containing protein</fullName>
    </recommendedName>
</protein>
<dbReference type="RefSeq" id="WP_206570015.1">
    <property type="nucleotide sequence ID" value="NZ_JAFKCW010000003.1"/>
</dbReference>
<reference evidence="2 3" key="1">
    <citation type="submission" date="2021-03" db="EMBL/GenBank/DDBJ databases">
        <title>novel species isolated from a fishpond in China.</title>
        <authorList>
            <person name="Lu H."/>
            <person name="Cai Z."/>
        </authorList>
    </citation>
    <scope>NUCLEOTIDE SEQUENCE [LARGE SCALE GENOMIC DNA]</scope>
    <source>
        <strain evidence="2 3">JCM 31546</strain>
    </source>
</reference>
<proteinExistence type="predicted"/>
<accession>A0ABS3BSC2</accession>
<name>A0ABS3BSC2_9BACT</name>
<evidence type="ECO:0000313" key="3">
    <source>
        <dbReference type="Proteomes" id="UP000664698"/>
    </source>
</evidence>
<gene>
    <name evidence="2" type="ORF">J0A67_14160</name>
</gene>
<dbReference type="Pfam" id="PF20125">
    <property type="entry name" value="DUF6515"/>
    <property type="match status" value="1"/>
</dbReference>
<keyword evidence="3" id="KW-1185">Reference proteome</keyword>
<comment type="caution">
    <text evidence="2">The sequence shown here is derived from an EMBL/GenBank/DDBJ whole genome shotgun (WGS) entry which is preliminary data.</text>
</comment>
<feature type="region of interest" description="Disordered" evidence="1">
    <location>
        <begin position="35"/>
        <end position="140"/>
    </location>
</feature>
<evidence type="ECO:0008006" key="4">
    <source>
        <dbReference type="Google" id="ProtNLM"/>
    </source>
</evidence>
<feature type="compositionally biased region" description="Polar residues" evidence="1">
    <location>
        <begin position="70"/>
        <end position="104"/>
    </location>
</feature>
<feature type="compositionally biased region" description="Low complexity" evidence="1">
    <location>
        <begin position="35"/>
        <end position="55"/>
    </location>
</feature>
<dbReference type="InterPro" id="IPR045398">
    <property type="entry name" value="DUF6515"/>
</dbReference>
<evidence type="ECO:0000256" key="1">
    <source>
        <dbReference type="SAM" id="MobiDB-lite"/>
    </source>
</evidence>
<organism evidence="2 3">
    <name type="scientific">Algoriphagus aestuariicola</name>
    <dbReference type="NCBI Taxonomy" id="1852016"/>
    <lineage>
        <taxon>Bacteria</taxon>
        <taxon>Pseudomonadati</taxon>
        <taxon>Bacteroidota</taxon>
        <taxon>Cytophagia</taxon>
        <taxon>Cytophagales</taxon>
        <taxon>Cyclobacteriaceae</taxon>
        <taxon>Algoriphagus</taxon>
    </lineage>
</organism>